<feature type="compositionally biased region" description="Low complexity" evidence="11">
    <location>
        <begin position="534"/>
        <end position="547"/>
    </location>
</feature>
<dbReference type="Pfam" id="PF05662">
    <property type="entry name" value="YadA_stalk"/>
    <property type="match status" value="4"/>
</dbReference>
<feature type="domain" description="Trimeric autotransporter adhesin YadA-like head" evidence="13">
    <location>
        <begin position="353"/>
        <end position="377"/>
    </location>
</feature>
<dbReference type="Gene3D" id="1.20.5.170">
    <property type="match status" value="2"/>
</dbReference>
<dbReference type="Gene3D" id="2.150.10.10">
    <property type="entry name" value="Serralysin-like metalloprotease, C-terminal"/>
    <property type="match status" value="3"/>
</dbReference>
<feature type="domain" description="Trimeric autotransporter adhesin YadA-like head" evidence="13">
    <location>
        <begin position="296"/>
        <end position="317"/>
    </location>
</feature>
<evidence type="ECO:0000256" key="11">
    <source>
        <dbReference type="SAM" id="MobiDB-lite"/>
    </source>
</evidence>
<accession>A0A7W3FQL1</accession>
<evidence type="ECO:0000256" key="6">
    <source>
        <dbReference type="ARBA" id="ARBA00022692"/>
    </source>
</evidence>
<protein>
    <submittedName>
        <fullName evidence="15">YadA-like family protein</fullName>
    </submittedName>
</protein>
<dbReference type="RefSeq" id="WP_182342462.1">
    <property type="nucleotide sequence ID" value="NZ_JACGXS010000019.1"/>
</dbReference>
<evidence type="ECO:0000313" key="16">
    <source>
        <dbReference type="Proteomes" id="UP000547058"/>
    </source>
</evidence>
<dbReference type="InterPro" id="IPR008640">
    <property type="entry name" value="Adhesin_Head_dom"/>
</dbReference>
<feature type="domain" description="Trimeric autotransporter adhesin YadA-like head" evidence="13">
    <location>
        <begin position="26"/>
        <end position="50"/>
    </location>
</feature>
<evidence type="ECO:0000256" key="3">
    <source>
        <dbReference type="ARBA" id="ARBA00005848"/>
    </source>
</evidence>
<feature type="domain" description="Trimeric autotransporter adhesin YadA-like stalk" evidence="14">
    <location>
        <begin position="146"/>
        <end position="167"/>
    </location>
</feature>
<evidence type="ECO:0000256" key="9">
    <source>
        <dbReference type="ARBA" id="ARBA00023136"/>
    </source>
</evidence>
<dbReference type="EMBL" id="JACGXS010000019">
    <property type="protein sequence ID" value="MBA8683868.1"/>
    <property type="molecule type" value="Genomic_DNA"/>
</dbReference>
<keyword evidence="4" id="KW-0813">Transport</keyword>
<dbReference type="GO" id="GO:0009279">
    <property type="term" value="C:cell outer membrane"/>
    <property type="evidence" value="ECO:0007669"/>
    <property type="project" value="UniProtKB-SubCell"/>
</dbReference>
<feature type="domain" description="Trimeric autotransporter adhesin YadA-like stalk" evidence="14">
    <location>
        <begin position="383"/>
        <end position="413"/>
    </location>
</feature>
<evidence type="ECO:0000256" key="1">
    <source>
        <dbReference type="ARBA" id="ARBA00004241"/>
    </source>
</evidence>
<evidence type="ECO:0000256" key="2">
    <source>
        <dbReference type="ARBA" id="ARBA00004442"/>
    </source>
</evidence>
<dbReference type="AlphaFoldDB" id="A0A7W3FQL1"/>
<evidence type="ECO:0000313" key="15">
    <source>
        <dbReference type="EMBL" id="MBA8683868.1"/>
    </source>
</evidence>
<keyword evidence="9" id="KW-0472">Membrane</keyword>
<dbReference type="InterPro" id="IPR011049">
    <property type="entry name" value="Serralysin-like_metalloprot_C"/>
</dbReference>
<dbReference type="InterPro" id="IPR005594">
    <property type="entry name" value="YadA_C"/>
</dbReference>
<feature type="domain" description="Trimeric autotransporter adhesin YadA-like stalk" evidence="14">
    <location>
        <begin position="490"/>
        <end position="524"/>
    </location>
</feature>
<comment type="caution">
    <text evidence="15">The sequence shown here is derived from an EMBL/GenBank/DDBJ whole genome shotgun (WGS) entry which is preliminary data.</text>
</comment>
<dbReference type="Pfam" id="PF03895">
    <property type="entry name" value="YadA_anchor"/>
    <property type="match status" value="1"/>
</dbReference>
<evidence type="ECO:0000259" key="14">
    <source>
        <dbReference type="Pfam" id="PF05662"/>
    </source>
</evidence>
<dbReference type="CDD" id="cd12820">
    <property type="entry name" value="LbR_YadA-like"/>
    <property type="match status" value="1"/>
</dbReference>
<dbReference type="InterPro" id="IPR008635">
    <property type="entry name" value="Coiled_stalk_dom"/>
</dbReference>
<evidence type="ECO:0000256" key="7">
    <source>
        <dbReference type="ARBA" id="ARBA00022729"/>
    </source>
</evidence>
<keyword evidence="5" id="KW-1134">Transmembrane beta strand</keyword>
<feature type="domain" description="Trimeric autotransporter adhesin YadA-like stalk" evidence="14">
    <location>
        <begin position="226"/>
        <end position="256"/>
    </location>
</feature>
<comment type="subcellular location">
    <subcellularLocation>
        <location evidence="2">Cell outer membrane</location>
    </subcellularLocation>
    <subcellularLocation>
        <location evidence="1">Cell surface</location>
    </subcellularLocation>
</comment>
<keyword evidence="8" id="KW-0653">Protein transport</keyword>
<evidence type="ECO:0000259" key="13">
    <source>
        <dbReference type="Pfam" id="PF05658"/>
    </source>
</evidence>
<evidence type="ECO:0000259" key="12">
    <source>
        <dbReference type="Pfam" id="PF03895"/>
    </source>
</evidence>
<evidence type="ECO:0000256" key="5">
    <source>
        <dbReference type="ARBA" id="ARBA00022452"/>
    </source>
</evidence>
<dbReference type="SUPFAM" id="SSF101967">
    <property type="entry name" value="Adhesin YadA, collagen-binding domain"/>
    <property type="match status" value="2"/>
</dbReference>
<name>A0A7W3FQL1_9GAMM</name>
<dbReference type="InterPro" id="IPR045584">
    <property type="entry name" value="Pilin-like"/>
</dbReference>
<evidence type="ECO:0000256" key="10">
    <source>
        <dbReference type="ARBA" id="ARBA00023237"/>
    </source>
</evidence>
<keyword evidence="6" id="KW-0812">Transmembrane</keyword>
<dbReference type="Gene3D" id="3.30.1300.30">
    <property type="entry name" value="GSPII I/J protein-like"/>
    <property type="match status" value="1"/>
</dbReference>
<sequence length="691" mass="69170">MLALGGGAYADGNRVTIFGNNANVKGSYSSAFGESAKAEGDYGLALGAYAKVTGRGTAIGAYADAGNEALAVGNDSKALGLSSVAVGQMAQATAATASAFGKDAHAGHEGSLALGASSTTSARNEVSFGNAALKRRLVNLDDAQLGADSSDAVTGRQLHATNEAVAALDRVSAQHGATLSEHGRDIAGNRQALQELKEEMADFNPDLEGVVMFNADRTSVDVGGARITGVAAGDISASSTDAVTGTQLFATNSRVGELESRHSFFVAGTDGDSTMPRAGLLGVAAGDGADAAHGSEGATAIGAFATAEAKNSVALGRASHVDAGAEDGFALGSRTDVAARGGVAIGAESVVDAGATGSVAIGHGAVATDSGVVSFGNDVLQRRLVNVARGTAGNDATIVAQLDEALAAFGGGAALDADGKVIAPHYTMQGGQQRAVGDALDALDGAIDQAGARVGAVEQQLGLIFEQGPSVQPDGPGRLSLAGANGMVLSNLADGRVGVGSRDAINGGQLHAVQQRLDRRIDGLEQRVDGPGGPVVVPGEPVVGQEPAPSPPTSPQEPSIPPVPSSSNPPEAQKAPVAQVDTAELEKLLARANEYTDGAISNFEHRLDRMDKRFNRMAAMGSAQSAMAMNTAGLATYNRLGAGVGYSDGESALAVGYQRVLNERGSATFSLNGAFTNSGEQAMGVGVGIGW</sequence>
<feature type="compositionally biased region" description="Pro residues" evidence="11">
    <location>
        <begin position="548"/>
        <end position="564"/>
    </location>
</feature>
<gene>
    <name evidence="15" type="ORF">H4O11_18865</name>
</gene>
<dbReference type="GO" id="GO:0009986">
    <property type="term" value="C:cell surface"/>
    <property type="evidence" value="ECO:0007669"/>
    <property type="project" value="UniProtKB-SubCell"/>
</dbReference>
<dbReference type="Pfam" id="PF05658">
    <property type="entry name" value="YadA_head"/>
    <property type="match status" value="5"/>
</dbReference>
<organism evidence="15 16">
    <name type="scientific">Stenotrophomonas tumulicola</name>
    <dbReference type="NCBI Taxonomy" id="1685415"/>
    <lineage>
        <taxon>Bacteria</taxon>
        <taxon>Pseudomonadati</taxon>
        <taxon>Pseudomonadota</taxon>
        <taxon>Gammaproteobacteria</taxon>
        <taxon>Lysobacterales</taxon>
        <taxon>Lysobacteraceae</taxon>
        <taxon>Stenotrophomonas</taxon>
    </lineage>
</organism>
<dbReference type="SUPFAM" id="SSF54523">
    <property type="entry name" value="Pili subunits"/>
    <property type="match status" value="1"/>
</dbReference>
<reference evidence="15 16" key="1">
    <citation type="submission" date="2020-08" db="EMBL/GenBank/DDBJ databases">
        <title>Stenotrophomonas tumulicola JCM 30961.</title>
        <authorList>
            <person name="Deng Y."/>
        </authorList>
    </citation>
    <scope>NUCLEOTIDE SEQUENCE [LARGE SCALE GENOMIC DNA]</scope>
    <source>
        <strain evidence="15 16">JCM 30961</strain>
    </source>
</reference>
<dbReference type="Proteomes" id="UP000547058">
    <property type="component" value="Unassembled WGS sequence"/>
</dbReference>
<keyword evidence="10" id="KW-0998">Cell outer membrane</keyword>
<feature type="region of interest" description="Disordered" evidence="11">
    <location>
        <begin position="525"/>
        <end position="579"/>
    </location>
</feature>
<feature type="domain" description="Trimeric autotransporter adhesin YadA-like head" evidence="13">
    <location>
        <begin position="92"/>
        <end position="118"/>
    </location>
</feature>
<dbReference type="Gene3D" id="2.60.40.4050">
    <property type="match status" value="1"/>
</dbReference>
<evidence type="ECO:0000256" key="8">
    <source>
        <dbReference type="ARBA" id="ARBA00022927"/>
    </source>
</evidence>
<dbReference type="GO" id="GO:0015031">
    <property type="term" value="P:protein transport"/>
    <property type="evidence" value="ECO:0007669"/>
    <property type="project" value="UniProtKB-KW"/>
</dbReference>
<keyword evidence="7" id="KW-0732">Signal</keyword>
<proteinExistence type="inferred from homology"/>
<feature type="domain" description="Trimeric autotransporter adhesin YadA-like C-terminal membrane anchor" evidence="12">
    <location>
        <begin position="639"/>
        <end position="691"/>
    </location>
</feature>
<comment type="similarity">
    <text evidence="3">Belongs to the autotransporter-2 (AT-2) (TC 1.B.40) family.</text>
</comment>
<evidence type="ECO:0000256" key="4">
    <source>
        <dbReference type="ARBA" id="ARBA00022448"/>
    </source>
</evidence>
<feature type="domain" description="Trimeric autotransporter adhesin YadA-like head" evidence="13">
    <location>
        <begin position="66"/>
        <end position="88"/>
    </location>
</feature>
<keyword evidence="16" id="KW-1185">Reference proteome</keyword>